<evidence type="ECO:0000256" key="8">
    <source>
        <dbReference type="RuleBase" id="RU004474"/>
    </source>
</evidence>
<dbReference type="PROSITE" id="PS00075">
    <property type="entry name" value="DHFR_1"/>
    <property type="match status" value="1"/>
</dbReference>
<evidence type="ECO:0000256" key="3">
    <source>
        <dbReference type="ARBA" id="ARBA00012856"/>
    </source>
</evidence>
<dbReference type="PANTHER" id="PTHR48069">
    <property type="entry name" value="DIHYDROFOLATE REDUCTASE"/>
    <property type="match status" value="1"/>
</dbReference>
<dbReference type="InterPro" id="IPR012259">
    <property type="entry name" value="DHFR"/>
</dbReference>
<evidence type="ECO:0000259" key="9">
    <source>
        <dbReference type="PROSITE" id="PS51330"/>
    </source>
</evidence>
<evidence type="ECO:0000313" key="11">
    <source>
        <dbReference type="Proteomes" id="UP000580797"/>
    </source>
</evidence>
<dbReference type="InterPro" id="IPR024072">
    <property type="entry name" value="DHFR-like_dom_sf"/>
</dbReference>
<sequence length="170" mass="19120">MIWAQSTNGVIGDAGSMPWHLPEDLQHFQRVTSGHPIIMGRRTWESLPPRFRPLKDRTSIVLTSHEEIAKEVTDKGGLVVSATADAMELARKQPGAEEIWVIGGGKLYEALLPLADTLVITRIDLELEGDTRAPELTDEWEQVTVDPAEDWKTSMSGLRYRFELWERKGA</sequence>
<evidence type="ECO:0000256" key="5">
    <source>
        <dbReference type="ARBA" id="ARBA00022857"/>
    </source>
</evidence>
<name>A0A7W8TV62_9MICC</name>
<dbReference type="EMBL" id="JACHDR010000001">
    <property type="protein sequence ID" value="MBB5513512.1"/>
    <property type="molecule type" value="Genomic_DNA"/>
</dbReference>
<comment type="catalytic activity">
    <reaction evidence="7">
        <text>(6S)-5,6,7,8-tetrahydrofolate + NADP(+) = 7,8-dihydrofolate + NADPH + H(+)</text>
        <dbReference type="Rhea" id="RHEA:15009"/>
        <dbReference type="ChEBI" id="CHEBI:15378"/>
        <dbReference type="ChEBI" id="CHEBI:57451"/>
        <dbReference type="ChEBI" id="CHEBI:57453"/>
        <dbReference type="ChEBI" id="CHEBI:57783"/>
        <dbReference type="ChEBI" id="CHEBI:58349"/>
        <dbReference type="EC" id="1.5.1.3"/>
    </reaction>
</comment>
<dbReference type="EC" id="1.5.1.3" evidence="3 7"/>
<dbReference type="SUPFAM" id="SSF53597">
    <property type="entry name" value="Dihydrofolate reductase-like"/>
    <property type="match status" value="1"/>
</dbReference>
<comment type="similarity">
    <text evidence="2 7 8">Belongs to the dihydrofolate reductase family.</text>
</comment>
<evidence type="ECO:0000256" key="1">
    <source>
        <dbReference type="ARBA" id="ARBA00004903"/>
    </source>
</evidence>
<proteinExistence type="inferred from homology"/>
<evidence type="ECO:0000256" key="4">
    <source>
        <dbReference type="ARBA" id="ARBA00022563"/>
    </source>
</evidence>
<dbReference type="GO" id="GO:0004146">
    <property type="term" value="F:dihydrofolate reductase activity"/>
    <property type="evidence" value="ECO:0007669"/>
    <property type="project" value="UniProtKB-EC"/>
</dbReference>
<evidence type="ECO:0000313" key="10">
    <source>
        <dbReference type="EMBL" id="MBB5513512.1"/>
    </source>
</evidence>
<dbReference type="GO" id="GO:0050661">
    <property type="term" value="F:NADP binding"/>
    <property type="evidence" value="ECO:0007669"/>
    <property type="project" value="InterPro"/>
</dbReference>
<organism evidence="10 11">
    <name type="scientific">Neomicrococcus aestuarii</name>
    <dbReference type="NCBI Taxonomy" id="556325"/>
    <lineage>
        <taxon>Bacteria</taxon>
        <taxon>Bacillati</taxon>
        <taxon>Actinomycetota</taxon>
        <taxon>Actinomycetes</taxon>
        <taxon>Micrococcales</taxon>
        <taxon>Micrococcaceae</taxon>
        <taxon>Neomicrococcus</taxon>
    </lineage>
</organism>
<evidence type="ECO:0000256" key="6">
    <source>
        <dbReference type="ARBA" id="ARBA00023002"/>
    </source>
</evidence>
<dbReference type="GO" id="GO:0006730">
    <property type="term" value="P:one-carbon metabolic process"/>
    <property type="evidence" value="ECO:0007669"/>
    <property type="project" value="UniProtKB-KW"/>
</dbReference>
<dbReference type="Gene3D" id="3.40.430.10">
    <property type="entry name" value="Dihydrofolate Reductase, subunit A"/>
    <property type="match status" value="1"/>
</dbReference>
<comment type="function">
    <text evidence="7">Key enzyme in folate metabolism. Catalyzes an essential reaction for de novo glycine and purine synthesis, and for DNA precursor synthesis.</text>
</comment>
<protein>
    <recommendedName>
        <fullName evidence="3 7">Dihydrofolate reductase</fullName>
        <ecNumber evidence="3 7">1.5.1.3</ecNumber>
    </recommendedName>
</protein>
<dbReference type="CDD" id="cd00209">
    <property type="entry name" value="DHFR"/>
    <property type="match status" value="1"/>
</dbReference>
<evidence type="ECO:0000256" key="7">
    <source>
        <dbReference type="PIRNR" id="PIRNR000194"/>
    </source>
</evidence>
<dbReference type="RefSeq" id="WP_183665857.1">
    <property type="nucleotide sequence ID" value="NZ_BAAARH010000008.1"/>
</dbReference>
<gene>
    <name evidence="10" type="ORF">HD598_002199</name>
</gene>
<accession>A0A7W8TV62</accession>
<feature type="domain" description="DHFR" evidence="9">
    <location>
        <begin position="1"/>
        <end position="167"/>
    </location>
</feature>
<dbReference type="AlphaFoldDB" id="A0A7W8TV62"/>
<keyword evidence="4 7" id="KW-0554">One-carbon metabolism</keyword>
<comment type="pathway">
    <text evidence="1 7">Cofactor biosynthesis; tetrahydrofolate biosynthesis; 5,6,7,8-tetrahydrofolate from 7,8-dihydrofolate: step 1/1.</text>
</comment>
<dbReference type="GO" id="GO:0046452">
    <property type="term" value="P:dihydrofolate metabolic process"/>
    <property type="evidence" value="ECO:0007669"/>
    <property type="project" value="TreeGrafter"/>
</dbReference>
<dbReference type="Proteomes" id="UP000580797">
    <property type="component" value="Unassembled WGS sequence"/>
</dbReference>
<dbReference type="Pfam" id="PF00186">
    <property type="entry name" value="DHFR_1"/>
    <property type="match status" value="1"/>
</dbReference>
<dbReference type="InterPro" id="IPR017925">
    <property type="entry name" value="DHFR_CS"/>
</dbReference>
<dbReference type="PIRSF" id="PIRSF000194">
    <property type="entry name" value="DHFR"/>
    <property type="match status" value="1"/>
</dbReference>
<dbReference type="GO" id="GO:0005829">
    <property type="term" value="C:cytosol"/>
    <property type="evidence" value="ECO:0007669"/>
    <property type="project" value="TreeGrafter"/>
</dbReference>
<keyword evidence="6 7" id="KW-0560">Oxidoreductase</keyword>
<dbReference type="UniPathway" id="UPA00077">
    <property type="reaction ID" value="UER00158"/>
</dbReference>
<keyword evidence="5 7" id="KW-0521">NADP</keyword>
<dbReference type="PROSITE" id="PS51330">
    <property type="entry name" value="DHFR_2"/>
    <property type="match status" value="1"/>
</dbReference>
<comment type="caution">
    <text evidence="10">The sequence shown here is derived from an EMBL/GenBank/DDBJ whole genome shotgun (WGS) entry which is preliminary data.</text>
</comment>
<evidence type="ECO:0000256" key="2">
    <source>
        <dbReference type="ARBA" id="ARBA00009539"/>
    </source>
</evidence>
<reference evidence="10 11" key="1">
    <citation type="submission" date="2020-08" db="EMBL/GenBank/DDBJ databases">
        <title>Sequencing the genomes of 1000 actinobacteria strains.</title>
        <authorList>
            <person name="Klenk H.-P."/>
        </authorList>
    </citation>
    <scope>NUCLEOTIDE SEQUENCE [LARGE SCALE GENOMIC DNA]</scope>
    <source>
        <strain evidence="10 11">DSM 105783</strain>
    </source>
</reference>
<dbReference type="PANTHER" id="PTHR48069:SF3">
    <property type="entry name" value="DIHYDROFOLATE REDUCTASE"/>
    <property type="match status" value="1"/>
</dbReference>
<dbReference type="PRINTS" id="PR00070">
    <property type="entry name" value="DHFR"/>
</dbReference>
<dbReference type="InterPro" id="IPR001796">
    <property type="entry name" value="DHFR_dom"/>
</dbReference>
<dbReference type="GO" id="GO:0046655">
    <property type="term" value="P:folic acid metabolic process"/>
    <property type="evidence" value="ECO:0007669"/>
    <property type="project" value="TreeGrafter"/>
</dbReference>
<dbReference type="GO" id="GO:0046654">
    <property type="term" value="P:tetrahydrofolate biosynthetic process"/>
    <property type="evidence" value="ECO:0007669"/>
    <property type="project" value="UniProtKB-UniPathway"/>
</dbReference>